<reference evidence="4" key="2">
    <citation type="submission" date="2010-07" db="EMBL/GenBank/DDBJ databases">
        <authorList>
            <consortium name="The Broad Institute Genome Sequencing Platform"/>
            <consortium name="Broad Institute Genome Sequencing Center for Infectious Disease"/>
            <person name="Ma L.-J."/>
            <person name="Dead R."/>
            <person name="Young S."/>
            <person name="Zeng Q."/>
            <person name="Koehrsen M."/>
            <person name="Alvarado L."/>
            <person name="Berlin A."/>
            <person name="Chapman S.B."/>
            <person name="Chen Z."/>
            <person name="Freedman E."/>
            <person name="Gellesch M."/>
            <person name="Goldberg J."/>
            <person name="Griggs A."/>
            <person name="Gujja S."/>
            <person name="Heilman E.R."/>
            <person name="Heiman D."/>
            <person name="Hepburn T."/>
            <person name="Howarth C."/>
            <person name="Jen D."/>
            <person name="Larson L."/>
            <person name="Mehta T."/>
            <person name="Neiman D."/>
            <person name="Pearson M."/>
            <person name="Roberts A."/>
            <person name="Saif S."/>
            <person name="Shea T."/>
            <person name="Shenoy N."/>
            <person name="Sisk P."/>
            <person name="Stolte C."/>
            <person name="Sykes S."/>
            <person name="Walk T."/>
            <person name="White J."/>
            <person name="Yandava C."/>
            <person name="Haas B."/>
            <person name="Nusbaum C."/>
            <person name="Birren B."/>
        </authorList>
    </citation>
    <scope>NUCLEOTIDE SEQUENCE</scope>
    <source>
        <strain evidence="4">R3-111a-1</strain>
    </source>
</reference>
<dbReference type="AlphaFoldDB" id="J3NNL4"/>
<dbReference type="GeneID" id="20343329"/>
<dbReference type="RefSeq" id="XP_009218911.1">
    <property type="nucleotide sequence ID" value="XM_009220647.1"/>
</dbReference>
<name>J3NNL4_GAET3</name>
<dbReference type="FunCoup" id="J3NNL4">
    <property type="interactions" value="219"/>
</dbReference>
<dbReference type="PANTHER" id="PTHR13347:SF1">
    <property type="entry name" value="HEAT REPEAT-CONTAINING PROTEIN 3"/>
    <property type="match status" value="1"/>
</dbReference>
<dbReference type="CDD" id="cd13394">
    <property type="entry name" value="Syo1_like"/>
    <property type="match status" value="1"/>
</dbReference>
<feature type="region of interest" description="Disordered" evidence="2">
    <location>
        <begin position="365"/>
        <end position="395"/>
    </location>
</feature>
<comment type="similarity">
    <text evidence="1">Belongs to the nuclear import and ribosome assembly adapter family.</text>
</comment>
<evidence type="ECO:0000256" key="1">
    <source>
        <dbReference type="ARBA" id="ARBA00049983"/>
    </source>
</evidence>
<reference evidence="6" key="1">
    <citation type="submission" date="2010-07" db="EMBL/GenBank/DDBJ databases">
        <title>The genome sequence of Gaeumannomyces graminis var. tritici strain R3-111a-1.</title>
        <authorList>
            <consortium name="The Broad Institute Genome Sequencing Platform"/>
            <person name="Ma L.-J."/>
            <person name="Dead R."/>
            <person name="Young S."/>
            <person name="Zeng Q."/>
            <person name="Koehrsen M."/>
            <person name="Alvarado L."/>
            <person name="Berlin A."/>
            <person name="Chapman S.B."/>
            <person name="Chen Z."/>
            <person name="Freedman E."/>
            <person name="Gellesch M."/>
            <person name="Goldberg J."/>
            <person name="Griggs A."/>
            <person name="Gujja S."/>
            <person name="Heilman E.R."/>
            <person name="Heiman D."/>
            <person name="Hepburn T."/>
            <person name="Howarth C."/>
            <person name="Jen D."/>
            <person name="Larson L."/>
            <person name="Mehta T."/>
            <person name="Neiman D."/>
            <person name="Pearson M."/>
            <person name="Roberts A."/>
            <person name="Saif S."/>
            <person name="Shea T."/>
            <person name="Shenoy N."/>
            <person name="Sisk P."/>
            <person name="Stolte C."/>
            <person name="Sykes S."/>
            <person name="Walk T."/>
            <person name="White J."/>
            <person name="Yandava C."/>
            <person name="Haas B."/>
            <person name="Nusbaum C."/>
            <person name="Birren B."/>
        </authorList>
    </citation>
    <scope>NUCLEOTIDE SEQUENCE [LARGE SCALE GENOMIC DNA]</scope>
    <source>
        <strain evidence="6">R3-111a-1</strain>
    </source>
</reference>
<dbReference type="EMBL" id="GL385396">
    <property type="protein sequence ID" value="EJT77766.1"/>
    <property type="molecule type" value="Genomic_DNA"/>
</dbReference>
<dbReference type="STRING" id="644352.J3NNL4"/>
<organism evidence="4">
    <name type="scientific">Gaeumannomyces tritici (strain R3-111a-1)</name>
    <name type="common">Wheat and barley take-all root rot fungus</name>
    <name type="synonym">Gaeumannomyces graminis var. tritici</name>
    <dbReference type="NCBI Taxonomy" id="644352"/>
    <lineage>
        <taxon>Eukaryota</taxon>
        <taxon>Fungi</taxon>
        <taxon>Dikarya</taxon>
        <taxon>Ascomycota</taxon>
        <taxon>Pezizomycotina</taxon>
        <taxon>Sordariomycetes</taxon>
        <taxon>Sordariomycetidae</taxon>
        <taxon>Magnaporthales</taxon>
        <taxon>Magnaporthaceae</taxon>
        <taxon>Gaeumannomyces</taxon>
    </lineage>
</organism>
<dbReference type="SUPFAM" id="SSF48371">
    <property type="entry name" value="ARM repeat"/>
    <property type="match status" value="1"/>
</dbReference>
<keyword evidence="6" id="KW-1185">Reference proteome</keyword>
<proteinExistence type="inferred from homology"/>
<dbReference type="InterPro" id="IPR016024">
    <property type="entry name" value="ARM-type_fold"/>
</dbReference>
<evidence type="ECO:0000313" key="6">
    <source>
        <dbReference type="Proteomes" id="UP000006039"/>
    </source>
</evidence>
<evidence type="ECO:0000313" key="5">
    <source>
        <dbReference type="EnsemblFungi" id="EJT77766"/>
    </source>
</evidence>
<dbReference type="Proteomes" id="UP000006039">
    <property type="component" value="Unassembled WGS sequence"/>
</dbReference>
<evidence type="ECO:0000256" key="2">
    <source>
        <dbReference type="SAM" id="MobiDB-lite"/>
    </source>
</evidence>
<feature type="domain" description="SYO1-like TPR repeats" evidence="3">
    <location>
        <begin position="427"/>
        <end position="679"/>
    </location>
</feature>
<reference evidence="5" key="5">
    <citation type="submission" date="2018-04" db="UniProtKB">
        <authorList>
            <consortium name="EnsemblFungi"/>
        </authorList>
    </citation>
    <scope>IDENTIFICATION</scope>
    <source>
        <strain evidence="5">R3-111a-1</strain>
    </source>
</reference>
<dbReference type="InterPro" id="IPR052616">
    <property type="entry name" value="SYO1-like"/>
</dbReference>
<protein>
    <recommendedName>
        <fullName evidence="3">SYO1-like TPR repeats domain-containing protein</fullName>
    </recommendedName>
</protein>
<dbReference type="HOGENOM" id="CLU_028608_0_0_1"/>
<dbReference type="GO" id="GO:0006606">
    <property type="term" value="P:protein import into nucleus"/>
    <property type="evidence" value="ECO:0007669"/>
    <property type="project" value="TreeGrafter"/>
</dbReference>
<reference evidence="5" key="4">
    <citation type="journal article" date="2015" name="G3 (Bethesda)">
        <title>Genome sequences of three phytopathogenic species of the Magnaporthaceae family of fungi.</title>
        <authorList>
            <person name="Okagaki L.H."/>
            <person name="Nunes C.C."/>
            <person name="Sailsbery J."/>
            <person name="Clay B."/>
            <person name="Brown D."/>
            <person name="John T."/>
            <person name="Oh Y."/>
            <person name="Young N."/>
            <person name="Fitzgerald M."/>
            <person name="Haas B.J."/>
            <person name="Zeng Q."/>
            <person name="Young S."/>
            <person name="Adiconis X."/>
            <person name="Fan L."/>
            <person name="Levin J.Z."/>
            <person name="Mitchell T.K."/>
            <person name="Okubara P.A."/>
            <person name="Farman M.L."/>
            <person name="Kohn L.M."/>
            <person name="Birren B."/>
            <person name="Ma L.-J."/>
            <person name="Dean R.A."/>
        </authorList>
    </citation>
    <scope>NUCLEOTIDE SEQUENCE</scope>
    <source>
        <strain evidence="5">R3-111a-1</strain>
    </source>
</reference>
<gene>
    <name evidence="5" type="primary">20343329</name>
    <name evidence="4" type="ORF">GGTG_02871</name>
</gene>
<reference evidence="4" key="3">
    <citation type="submission" date="2010-09" db="EMBL/GenBank/DDBJ databases">
        <title>Annotation of Gaeumannomyces graminis var. tritici R3-111a-1.</title>
        <authorList>
            <consortium name="The Broad Institute Genome Sequencing Platform"/>
            <person name="Ma L.-J."/>
            <person name="Dead R."/>
            <person name="Young S.K."/>
            <person name="Zeng Q."/>
            <person name="Gargeya S."/>
            <person name="Fitzgerald M."/>
            <person name="Haas B."/>
            <person name="Abouelleil A."/>
            <person name="Alvarado L."/>
            <person name="Arachchi H.M."/>
            <person name="Berlin A."/>
            <person name="Brown A."/>
            <person name="Chapman S.B."/>
            <person name="Chen Z."/>
            <person name="Dunbar C."/>
            <person name="Freedman E."/>
            <person name="Gearin G."/>
            <person name="Gellesch M."/>
            <person name="Goldberg J."/>
            <person name="Griggs A."/>
            <person name="Gujja S."/>
            <person name="Heiman D."/>
            <person name="Howarth C."/>
            <person name="Larson L."/>
            <person name="Lui A."/>
            <person name="MacDonald P.J.P."/>
            <person name="Mehta T."/>
            <person name="Montmayeur A."/>
            <person name="Murphy C."/>
            <person name="Neiman D."/>
            <person name="Pearson M."/>
            <person name="Priest M."/>
            <person name="Roberts A."/>
            <person name="Saif S."/>
            <person name="Shea T."/>
            <person name="Shenoy N."/>
            <person name="Sisk P."/>
            <person name="Stolte C."/>
            <person name="Sykes S."/>
            <person name="Yandava C."/>
            <person name="Wortman J."/>
            <person name="Nusbaum C."/>
            <person name="Birren B."/>
        </authorList>
    </citation>
    <scope>NUCLEOTIDE SEQUENCE</scope>
    <source>
        <strain evidence="4">R3-111a-1</strain>
    </source>
</reference>
<feature type="region of interest" description="Disordered" evidence="2">
    <location>
        <begin position="19"/>
        <end position="43"/>
    </location>
</feature>
<dbReference type="OrthoDB" id="288703at2759"/>
<dbReference type="InterPro" id="IPR057990">
    <property type="entry name" value="TPR_SYO1"/>
</dbReference>
<accession>J3NNL4</accession>
<dbReference type="VEuPathDB" id="FungiDB:GGTG_02871"/>
<dbReference type="GO" id="GO:0042273">
    <property type="term" value="P:ribosomal large subunit biogenesis"/>
    <property type="evidence" value="ECO:0007669"/>
    <property type="project" value="TreeGrafter"/>
</dbReference>
<dbReference type="EnsemblFungi" id="EJT77766">
    <property type="protein sequence ID" value="EJT77766"/>
    <property type="gene ID" value="GGTG_02871"/>
</dbReference>
<dbReference type="GO" id="GO:0051082">
    <property type="term" value="F:unfolded protein binding"/>
    <property type="evidence" value="ECO:0007669"/>
    <property type="project" value="TreeGrafter"/>
</dbReference>
<evidence type="ECO:0000259" key="3">
    <source>
        <dbReference type="Pfam" id="PF25567"/>
    </source>
</evidence>
<dbReference type="PANTHER" id="PTHR13347">
    <property type="entry name" value="HEAT REPEAT-CONTAINING PROTEIN 3"/>
    <property type="match status" value="1"/>
</dbReference>
<evidence type="ECO:0000313" key="4">
    <source>
        <dbReference type="EMBL" id="EJT77766.1"/>
    </source>
</evidence>
<dbReference type="InterPro" id="IPR011989">
    <property type="entry name" value="ARM-like"/>
</dbReference>
<sequence>MTGTSTFTVPAQQHQLAIMGKSRRNRERSHRSDPVAKLKGPPADPELAKLREVKILPVLKDLKSADPKLRTTAAGAIANIIQDQKCRKLLLREQIVQTVLTETLTDSSLESRSAGWEVLKVITLEEESDFCVHLYRIDVLTAIEHACNTTTDALTSSGPEFAKSPKAQQGFVWNIAGAVASLLENLGEAQDEILQAITANKKITRFLFNLVAHATTPTEVLTGGLTTMLTLSEDNRSFCEDILNDQATSCYKKLMKLSESGGLKAALSCGILHNVITSLEWHDHSRGLDSACDAILIPALSRELASASLDADGAQWDVLQVAIEVLASIATSLQTTLEKGNKADAEWNGFDDGEDHEMEGVVAEDEKMDEDGMDEGGDDDGGDGEDDSDEDEMDEDELLADMAKVTGVDHEPEGPSTLDDLPTLSALVEKAVPSLIRLASSSPRCEEASAIQAVALSALNNLAWTISCVEFANDGNQAIFKLWLPVGCAIWEKVVASIISNDTADVELAALVTSLAWAVSRSLGGKTPLKGDEHRKFISLYKASQGMPKPEDEGPEDPFQGLGVKCVGVLGHLAREPCPLPTNRDIGIFLVTVITSASEALAADVVEALNQLFDIYGDETLGCEGVFRKDKFLEHLEGAVPKVKAMVKSIDKRGQPELRLRAEEAATNLSRFITYKRKHQPN</sequence>
<dbReference type="Gene3D" id="1.25.10.10">
    <property type="entry name" value="Leucine-rich Repeat Variant"/>
    <property type="match status" value="1"/>
</dbReference>
<dbReference type="Pfam" id="PF25567">
    <property type="entry name" value="TPR_SYO1"/>
    <property type="match status" value="1"/>
</dbReference>
<dbReference type="eggNOG" id="ENOG502RYAI">
    <property type="taxonomic scope" value="Eukaryota"/>
</dbReference>